<protein>
    <submittedName>
        <fullName evidence="2">Uncharacterized protein</fullName>
    </submittedName>
</protein>
<evidence type="ECO:0000313" key="2">
    <source>
        <dbReference type="EMBL" id="KAK1574195.1"/>
    </source>
</evidence>
<reference evidence="2" key="1">
    <citation type="submission" date="2021-06" db="EMBL/GenBank/DDBJ databases">
        <title>Comparative genomics, transcriptomics and evolutionary studies reveal genomic signatures of adaptation to plant cell wall in hemibiotrophic fungi.</title>
        <authorList>
            <consortium name="DOE Joint Genome Institute"/>
            <person name="Baroncelli R."/>
            <person name="Diaz J.F."/>
            <person name="Benocci T."/>
            <person name="Peng M."/>
            <person name="Battaglia E."/>
            <person name="Haridas S."/>
            <person name="Andreopoulos W."/>
            <person name="Labutti K."/>
            <person name="Pangilinan J."/>
            <person name="Floch G.L."/>
            <person name="Makela M.R."/>
            <person name="Henrissat B."/>
            <person name="Grigoriev I.V."/>
            <person name="Crouch J.A."/>
            <person name="De Vries R.P."/>
            <person name="Sukno S.A."/>
            <person name="Thon M.R."/>
        </authorList>
    </citation>
    <scope>NUCLEOTIDE SEQUENCE</scope>
    <source>
        <strain evidence="2">CBS 125086</strain>
    </source>
</reference>
<dbReference type="Proteomes" id="UP001230504">
    <property type="component" value="Unassembled WGS sequence"/>
</dbReference>
<organism evidence="2 3">
    <name type="scientific">Colletotrichum navitas</name>
    <dbReference type="NCBI Taxonomy" id="681940"/>
    <lineage>
        <taxon>Eukaryota</taxon>
        <taxon>Fungi</taxon>
        <taxon>Dikarya</taxon>
        <taxon>Ascomycota</taxon>
        <taxon>Pezizomycotina</taxon>
        <taxon>Sordariomycetes</taxon>
        <taxon>Hypocreomycetidae</taxon>
        <taxon>Glomerellales</taxon>
        <taxon>Glomerellaceae</taxon>
        <taxon>Colletotrichum</taxon>
        <taxon>Colletotrichum graminicola species complex</taxon>
    </lineage>
</organism>
<feature type="compositionally biased region" description="Polar residues" evidence="1">
    <location>
        <begin position="47"/>
        <end position="65"/>
    </location>
</feature>
<keyword evidence="3" id="KW-1185">Reference proteome</keyword>
<feature type="compositionally biased region" description="Basic and acidic residues" evidence="1">
    <location>
        <begin position="122"/>
        <end position="131"/>
    </location>
</feature>
<feature type="compositionally biased region" description="Basic residues" evidence="1">
    <location>
        <begin position="109"/>
        <end position="121"/>
    </location>
</feature>
<feature type="region of interest" description="Disordered" evidence="1">
    <location>
        <begin position="109"/>
        <end position="131"/>
    </location>
</feature>
<sequence>MGSKNINKKQAVIAEQSSAVISASYPKAPNKTFHLKSLKLGSELESTIQGTAGNPETNNSAENDNTVDISYEKLERLEHRIFKSMYADRKNRLMEIYFSRMGSKVQWSRSKKARRLAKHRCASRDEKRGMD</sequence>
<evidence type="ECO:0000313" key="3">
    <source>
        <dbReference type="Proteomes" id="UP001230504"/>
    </source>
</evidence>
<feature type="region of interest" description="Disordered" evidence="1">
    <location>
        <begin position="46"/>
        <end position="65"/>
    </location>
</feature>
<comment type="caution">
    <text evidence="2">The sequence shown here is derived from an EMBL/GenBank/DDBJ whole genome shotgun (WGS) entry which is preliminary data.</text>
</comment>
<dbReference type="AlphaFoldDB" id="A0AAD8PPV0"/>
<proteinExistence type="predicted"/>
<evidence type="ECO:0000256" key="1">
    <source>
        <dbReference type="SAM" id="MobiDB-lite"/>
    </source>
</evidence>
<name>A0AAD8PPV0_9PEZI</name>
<dbReference type="GeneID" id="85444546"/>
<accession>A0AAD8PPV0</accession>
<gene>
    <name evidence="2" type="ORF">LY79DRAFT_583151</name>
</gene>
<dbReference type="RefSeq" id="XP_060409739.1">
    <property type="nucleotide sequence ID" value="XM_060560306.1"/>
</dbReference>
<dbReference type="EMBL" id="JAHLJV010000079">
    <property type="protein sequence ID" value="KAK1574195.1"/>
    <property type="molecule type" value="Genomic_DNA"/>
</dbReference>